<sequence>MMVITYTIAAQAISLFCLCTALPVRKLEDKEFWFANAREALRETLAYRNNENVARNTVLFMGDGMGMSTVTAARILKGQKAGQPGEEAVLEFEKFPNVGLIKTYNVEIQVGESASAATAYLCGAKTNKDGICMDATSDDRCDSSANLISILQLAQEAGKSVGFVTTDTVAAASVSPLYSHAPSDSYKYDGAVPTYSACKDIASQLIDNRPGQNIQVVMGGGREYFLPVAESGHASNETEAGLRTDGRNLELEWLRQKQGQGVRHKLVQNTAQLLSVDTAEVDYVLGLFASHKMPYHMDRDEGPKGSPSLPDMVDVAIKILKKNPKGFFLFVENEKIDDGHHMGAAVRAVSEVLPLEVAVQQTISMTDAEDTLLVVTADHSHNMIMSGYPPRGNPIFGLGGVSNRDLKPYTTLLYGLSPGRSISNGTRINITGVDTTDKNYLQQAVAPRSSGVHAGEDVATYATGAMSHLFVGVREQSYLMHAMAYAACLGEYEPACAGRRSAALSSRPAKITEMQPPIKLIDERRDVLELDSMETTEQEPPGVAEMTTQPAETEAETEANHQGAAATASATRWLGSALLITLLSLTVANASLL</sequence>
<dbReference type="RefSeq" id="XP_014667984.1">
    <property type="nucleotide sequence ID" value="XM_014812498.1"/>
</dbReference>
<dbReference type="SUPFAM" id="SSF53649">
    <property type="entry name" value="Alkaline phosphatase-like"/>
    <property type="match status" value="1"/>
</dbReference>
<dbReference type="Gene3D" id="3.40.720.10">
    <property type="entry name" value="Alkaline Phosphatase, subunit A"/>
    <property type="match status" value="1"/>
</dbReference>
<gene>
    <name evidence="7" type="primary">LOC106809393</name>
</gene>
<dbReference type="EC" id="3.1.3.1" evidence="1"/>
<comment type="similarity">
    <text evidence="3">Belongs to the alkaline phosphatase family.</text>
</comment>
<keyword evidence="5" id="KW-0732">Signal</keyword>
<feature type="signal peptide" evidence="5">
    <location>
        <begin position="1"/>
        <end position="21"/>
    </location>
</feature>
<keyword evidence="6" id="KW-1185">Reference proteome</keyword>
<dbReference type="Pfam" id="PF00245">
    <property type="entry name" value="Alk_phosphatase"/>
    <property type="match status" value="1"/>
</dbReference>
<protein>
    <recommendedName>
        <fullName evidence="1">alkaline phosphatase</fullName>
        <ecNumber evidence="1">3.1.3.1</ecNumber>
    </recommendedName>
</protein>
<keyword evidence="2" id="KW-0597">Phosphoprotein</keyword>
<evidence type="ECO:0000313" key="6">
    <source>
        <dbReference type="Proteomes" id="UP000695022"/>
    </source>
</evidence>
<evidence type="ECO:0000256" key="5">
    <source>
        <dbReference type="SAM" id="SignalP"/>
    </source>
</evidence>
<dbReference type="SMART" id="SM00098">
    <property type="entry name" value="alkPPc"/>
    <property type="match status" value="1"/>
</dbReference>
<evidence type="ECO:0000256" key="1">
    <source>
        <dbReference type="ARBA" id="ARBA00012647"/>
    </source>
</evidence>
<dbReference type="PANTHER" id="PTHR11596:SF5">
    <property type="entry name" value="ALKALINE PHOSPHATASE"/>
    <property type="match status" value="1"/>
</dbReference>
<name>A0ABM1E713_PRICU</name>
<dbReference type="InterPro" id="IPR001952">
    <property type="entry name" value="Alkaline_phosphatase"/>
</dbReference>
<evidence type="ECO:0000313" key="7">
    <source>
        <dbReference type="RefSeq" id="XP_014667984.1"/>
    </source>
</evidence>
<evidence type="ECO:0000256" key="3">
    <source>
        <dbReference type="RuleBase" id="RU003946"/>
    </source>
</evidence>
<feature type="region of interest" description="Disordered" evidence="4">
    <location>
        <begin position="533"/>
        <end position="564"/>
    </location>
</feature>
<proteinExistence type="inferred from homology"/>
<dbReference type="PANTHER" id="PTHR11596">
    <property type="entry name" value="ALKALINE PHOSPHATASE"/>
    <property type="match status" value="1"/>
</dbReference>
<reference evidence="7" key="1">
    <citation type="submission" date="2025-08" db="UniProtKB">
        <authorList>
            <consortium name="RefSeq"/>
        </authorList>
    </citation>
    <scope>IDENTIFICATION</scope>
</reference>
<dbReference type="PRINTS" id="PR00113">
    <property type="entry name" value="ALKPHPHTASE"/>
</dbReference>
<feature type="chain" id="PRO_5047236750" description="alkaline phosphatase" evidence="5">
    <location>
        <begin position="22"/>
        <end position="593"/>
    </location>
</feature>
<dbReference type="CDD" id="cd16012">
    <property type="entry name" value="ALP"/>
    <property type="match status" value="1"/>
</dbReference>
<evidence type="ECO:0000256" key="4">
    <source>
        <dbReference type="SAM" id="MobiDB-lite"/>
    </source>
</evidence>
<organism evidence="6 7">
    <name type="scientific">Priapulus caudatus</name>
    <name type="common">Priapulid worm</name>
    <dbReference type="NCBI Taxonomy" id="37621"/>
    <lineage>
        <taxon>Eukaryota</taxon>
        <taxon>Metazoa</taxon>
        <taxon>Ecdysozoa</taxon>
        <taxon>Scalidophora</taxon>
        <taxon>Priapulida</taxon>
        <taxon>Priapulimorpha</taxon>
        <taxon>Priapulimorphida</taxon>
        <taxon>Priapulidae</taxon>
        <taxon>Priapulus</taxon>
    </lineage>
</organism>
<dbReference type="Proteomes" id="UP000695022">
    <property type="component" value="Unplaced"/>
</dbReference>
<dbReference type="InterPro" id="IPR017850">
    <property type="entry name" value="Alkaline_phosphatase_core_sf"/>
</dbReference>
<accession>A0ABM1E713</accession>
<dbReference type="GeneID" id="106809393"/>
<evidence type="ECO:0000256" key="2">
    <source>
        <dbReference type="ARBA" id="ARBA00022553"/>
    </source>
</evidence>